<proteinExistence type="predicted"/>
<evidence type="ECO:0000313" key="2">
    <source>
        <dbReference type="Proteomes" id="UP001310022"/>
    </source>
</evidence>
<reference evidence="1 2" key="1">
    <citation type="submission" date="2021-12" db="EMBL/GenBank/DDBJ databases">
        <title>Genome sequencing of bacteria with rrn-lacking chromosome and rrn-plasmid.</title>
        <authorList>
            <person name="Anda M."/>
            <person name="Iwasaki W."/>
        </authorList>
    </citation>
    <scope>NUCLEOTIDE SEQUENCE [LARGE SCALE GENOMIC DNA]</scope>
    <source>
        <strain evidence="1 2">NBRC 15940</strain>
    </source>
</reference>
<gene>
    <name evidence="1" type="ORF">PEDI_42200</name>
</gene>
<dbReference type="AlphaFoldDB" id="A0AAN4W1L6"/>
<protein>
    <submittedName>
        <fullName evidence="1">Uncharacterized protein</fullName>
    </submittedName>
</protein>
<dbReference type="Proteomes" id="UP001310022">
    <property type="component" value="Unassembled WGS sequence"/>
</dbReference>
<keyword evidence="2" id="KW-1185">Reference proteome</keyword>
<comment type="caution">
    <text evidence="1">The sequence shown here is derived from an EMBL/GenBank/DDBJ whole genome shotgun (WGS) entry which is preliminary data.</text>
</comment>
<sequence length="92" mass="11148">MYGEISEIDINVLSEKLKYSRRKFERIPIPRSYLYWGQLIFLNKNGKVLYLNYAGVLNRDFYYKIGNKNYTKGVGKSPDFRRKFDFRDIIEY</sequence>
<evidence type="ECO:0000313" key="1">
    <source>
        <dbReference type="EMBL" id="GJM63668.1"/>
    </source>
</evidence>
<name>A0AAN4W1L6_9BACT</name>
<organism evidence="1 2">
    <name type="scientific">Persicobacter diffluens</name>
    <dbReference type="NCBI Taxonomy" id="981"/>
    <lineage>
        <taxon>Bacteria</taxon>
        <taxon>Pseudomonadati</taxon>
        <taxon>Bacteroidota</taxon>
        <taxon>Cytophagia</taxon>
        <taxon>Cytophagales</taxon>
        <taxon>Persicobacteraceae</taxon>
        <taxon>Persicobacter</taxon>
    </lineage>
</organism>
<accession>A0AAN4W1L6</accession>
<dbReference type="EMBL" id="BQKE01000003">
    <property type="protein sequence ID" value="GJM63668.1"/>
    <property type="molecule type" value="Genomic_DNA"/>
</dbReference>